<dbReference type="AlphaFoldDB" id="A0A547P9W0"/>
<dbReference type="Gene3D" id="1.25.40.10">
    <property type="entry name" value="Tetratricopeptide repeat domain"/>
    <property type="match status" value="1"/>
</dbReference>
<organism evidence="4 5">
    <name type="scientific">Erythrobacter insulae</name>
    <dbReference type="NCBI Taxonomy" id="2584124"/>
    <lineage>
        <taxon>Bacteria</taxon>
        <taxon>Pseudomonadati</taxon>
        <taxon>Pseudomonadota</taxon>
        <taxon>Alphaproteobacteria</taxon>
        <taxon>Sphingomonadales</taxon>
        <taxon>Erythrobacteraceae</taxon>
        <taxon>Erythrobacter/Porphyrobacter group</taxon>
        <taxon>Erythrobacter</taxon>
    </lineage>
</organism>
<comment type="caution">
    <text evidence="4">The sequence shown here is derived from an EMBL/GenBank/DDBJ whole genome shotgun (WGS) entry which is preliminary data.</text>
</comment>
<dbReference type="PANTHER" id="PTHR44858:SF1">
    <property type="entry name" value="UDP-N-ACETYLGLUCOSAMINE--PEPTIDE N-ACETYLGLUCOSAMINYLTRANSFERASE SPINDLY-RELATED"/>
    <property type="match status" value="1"/>
</dbReference>
<dbReference type="RefSeq" id="WP_142787181.1">
    <property type="nucleotide sequence ID" value="NZ_VHJK01000001.1"/>
</dbReference>
<evidence type="ECO:0000313" key="5">
    <source>
        <dbReference type="Proteomes" id="UP000316343"/>
    </source>
</evidence>
<name>A0A547P9W0_9SPHN</name>
<sequence length="456" mass="49124">MTQTIETKRPPKSDAKRTSIRLGLMSAVALVVFTSSAIAFAQEPVAEQAMAAGEAEQAVAAWSNVLARDPDNLNALVGRATAHGWQKEWTRAEADINRALGLAPNDLSVLNAAGYIAAWSGKHGLAEQYFERMLAIAPDSEGAKKGLAYNAYWAGENERAANAFQQIAYEFPEDAEPWIGVGNARIAEGQARRSAEAFRQAKAIEPGITEVRSGLRRAYDYPAIAELSVWAGDTSGGGDAGLRMVEAASWVTPQTRIWARYDDGLSLDNPVLARTGQNATTYFVGGLHQFGDSFIGSAEFGYRDLPLGENQQVYKLEGVYLSDLGASKLGGQLSPHSEGFTDQLIYAGHNFRVSDRFSFEPSVYLARTGATRDDEWRVVGYGEYNTGDVALGVGIGGGDVSSINPAADGGVFTIYGNASARIGGWHRVHLNVAREETPLVDFTRVLVGVTLRLPRN</sequence>
<keyword evidence="3" id="KW-0732">Signal</keyword>
<dbReference type="InterPro" id="IPR050498">
    <property type="entry name" value="Ycf3"/>
</dbReference>
<dbReference type="Pfam" id="PF14559">
    <property type="entry name" value="TPR_19"/>
    <property type="match status" value="1"/>
</dbReference>
<gene>
    <name evidence="4" type="ORF">FGU71_02960</name>
</gene>
<accession>A0A547P9W0</accession>
<dbReference type="EMBL" id="VHJK01000001">
    <property type="protein sequence ID" value="TRD10919.1"/>
    <property type="molecule type" value="Genomic_DNA"/>
</dbReference>
<keyword evidence="5" id="KW-1185">Reference proteome</keyword>
<keyword evidence="1" id="KW-0677">Repeat</keyword>
<evidence type="ECO:0000256" key="3">
    <source>
        <dbReference type="SAM" id="SignalP"/>
    </source>
</evidence>
<dbReference type="SMART" id="SM00028">
    <property type="entry name" value="TPR"/>
    <property type="match status" value="4"/>
</dbReference>
<feature type="chain" id="PRO_5022227922" evidence="3">
    <location>
        <begin position="42"/>
        <end position="456"/>
    </location>
</feature>
<dbReference type="InterPro" id="IPR019734">
    <property type="entry name" value="TPR_rpt"/>
</dbReference>
<dbReference type="OrthoDB" id="9800698at2"/>
<protein>
    <submittedName>
        <fullName evidence="4">Tetratricopeptide repeat protein</fullName>
    </submittedName>
</protein>
<proteinExistence type="predicted"/>
<evidence type="ECO:0000256" key="2">
    <source>
        <dbReference type="ARBA" id="ARBA00022803"/>
    </source>
</evidence>
<reference evidence="4 5" key="1">
    <citation type="submission" date="2019-06" db="EMBL/GenBank/DDBJ databases">
        <title>Erythrobacter insulae sp. nov., isolated from a tidal flat.</title>
        <authorList>
            <person name="Yoon J.-H."/>
        </authorList>
    </citation>
    <scope>NUCLEOTIDE SEQUENCE [LARGE SCALE GENOMIC DNA]</scope>
    <source>
        <strain evidence="4 5">JBTF-M21</strain>
    </source>
</reference>
<evidence type="ECO:0000313" key="4">
    <source>
        <dbReference type="EMBL" id="TRD10919.1"/>
    </source>
</evidence>
<evidence type="ECO:0000256" key="1">
    <source>
        <dbReference type="ARBA" id="ARBA00022737"/>
    </source>
</evidence>
<feature type="signal peptide" evidence="3">
    <location>
        <begin position="1"/>
        <end position="41"/>
    </location>
</feature>
<keyword evidence="2" id="KW-0802">TPR repeat</keyword>
<dbReference type="Proteomes" id="UP000316343">
    <property type="component" value="Unassembled WGS sequence"/>
</dbReference>
<dbReference type="PANTHER" id="PTHR44858">
    <property type="entry name" value="TETRATRICOPEPTIDE REPEAT PROTEIN 6"/>
    <property type="match status" value="1"/>
</dbReference>
<dbReference type="InterPro" id="IPR011990">
    <property type="entry name" value="TPR-like_helical_dom_sf"/>
</dbReference>
<dbReference type="SUPFAM" id="SSF48452">
    <property type="entry name" value="TPR-like"/>
    <property type="match status" value="1"/>
</dbReference>